<evidence type="ECO:0000313" key="1">
    <source>
        <dbReference type="EMBL" id="MFD0789893.1"/>
    </source>
</evidence>
<comment type="caution">
    <text evidence="1">The sequence shown here is derived from an EMBL/GenBank/DDBJ whole genome shotgun (WGS) entry which is preliminary data.</text>
</comment>
<dbReference type="RefSeq" id="WP_204981149.1">
    <property type="nucleotide sequence ID" value="NZ_JBHTII010000001.1"/>
</dbReference>
<sequence>MTDLLVPSSTASRLEIVARELGDLSARLEEAAAIARSLAAATEWRARAAAAFHALATHWAGDVSGMVCLAETARLATVRARDAAIWQRETER</sequence>
<evidence type="ECO:0008006" key="3">
    <source>
        <dbReference type="Google" id="ProtNLM"/>
    </source>
</evidence>
<name>A0ABW3AG24_9MICO</name>
<gene>
    <name evidence="1" type="ORF">ACFQ0P_05740</name>
</gene>
<evidence type="ECO:0000313" key="2">
    <source>
        <dbReference type="Proteomes" id="UP001597055"/>
    </source>
</evidence>
<keyword evidence="2" id="KW-1185">Reference proteome</keyword>
<dbReference type="Proteomes" id="UP001597055">
    <property type="component" value="Unassembled WGS sequence"/>
</dbReference>
<accession>A0ABW3AG24</accession>
<protein>
    <recommendedName>
        <fullName evidence="3">WXG100 family type VII secretion target</fullName>
    </recommendedName>
</protein>
<reference evidence="2" key="1">
    <citation type="journal article" date="2019" name="Int. J. Syst. Evol. Microbiol.">
        <title>The Global Catalogue of Microorganisms (GCM) 10K type strain sequencing project: providing services to taxonomists for standard genome sequencing and annotation.</title>
        <authorList>
            <consortium name="The Broad Institute Genomics Platform"/>
            <consortium name="The Broad Institute Genome Sequencing Center for Infectious Disease"/>
            <person name="Wu L."/>
            <person name="Ma J."/>
        </authorList>
    </citation>
    <scope>NUCLEOTIDE SEQUENCE [LARGE SCALE GENOMIC DNA]</scope>
    <source>
        <strain evidence="2">CCUG 54523</strain>
    </source>
</reference>
<organism evidence="1 2">
    <name type="scientific">Microbacterium insulae</name>
    <dbReference type="NCBI Taxonomy" id="483014"/>
    <lineage>
        <taxon>Bacteria</taxon>
        <taxon>Bacillati</taxon>
        <taxon>Actinomycetota</taxon>
        <taxon>Actinomycetes</taxon>
        <taxon>Micrococcales</taxon>
        <taxon>Microbacteriaceae</taxon>
        <taxon>Microbacterium</taxon>
    </lineage>
</organism>
<proteinExistence type="predicted"/>
<dbReference type="EMBL" id="JBHTII010000001">
    <property type="protein sequence ID" value="MFD0789893.1"/>
    <property type="molecule type" value="Genomic_DNA"/>
</dbReference>